<dbReference type="Gramene" id="EFJ19641">
    <property type="protein sequence ID" value="EFJ19641"/>
    <property type="gene ID" value="SELMODRAFT_177626"/>
</dbReference>
<dbReference type="FunCoup" id="D8S7N4">
    <property type="interactions" value="166"/>
</dbReference>
<dbReference type="GO" id="GO:0018237">
    <property type="term" value="F:urease activator activity"/>
    <property type="evidence" value="ECO:0000318"/>
    <property type="project" value="GO_Central"/>
</dbReference>
<comment type="similarity">
    <text evidence="1">Belongs to the UreD family.</text>
</comment>
<dbReference type="InterPro" id="IPR002669">
    <property type="entry name" value="UreD"/>
</dbReference>
<dbReference type="InParanoid" id="D8S7N4"/>
<dbReference type="OrthoDB" id="5550464at2759"/>
<name>D8S7N4_SELML</name>
<dbReference type="PANTHER" id="PTHR33643:SF1">
    <property type="entry name" value="UREASE ACCESSORY PROTEIN D"/>
    <property type="match status" value="1"/>
</dbReference>
<dbReference type="PANTHER" id="PTHR33643">
    <property type="entry name" value="UREASE ACCESSORY PROTEIN D"/>
    <property type="match status" value="1"/>
</dbReference>
<dbReference type="eggNOG" id="ENOG502QSQN">
    <property type="taxonomic scope" value="Eukaryota"/>
</dbReference>
<gene>
    <name evidence="3" type="ORF">SELMODRAFT_177626</name>
</gene>
<dbReference type="AlphaFoldDB" id="D8S7N4"/>
<keyword evidence="2" id="KW-0143">Chaperone</keyword>
<dbReference type="Proteomes" id="UP000001514">
    <property type="component" value="Unassembled WGS sequence"/>
</dbReference>
<evidence type="ECO:0008006" key="5">
    <source>
        <dbReference type="Google" id="ProtNLM"/>
    </source>
</evidence>
<dbReference type="Pfam" id="PF01774">
    <property type="entry name" value="UreD"/>
    <property type="match status" value="1"/>
</dbReference>
<evidence type="ECO:0000313" key="4">
    <source>
        <dbReference type="Proteomes" id="UP000001514"/>
    </source>
</evidence>
<dbReference type="OMA" id="CFRSASY"/>
<evidence type="ECO:0000256" key="2">
    <source>
        <dbReference type="ARBA" id="ARBA00023186"/>
    </source>
</evidence>
<accession>D8S7N4</accession>
<proteinExistence type="inferred from homology"/>
<organism evidence="4">
    <name type="scientific">Selaginella moellendorffii</name>
    <name type="common">Spikemoss</name>
    <dbReference type="NCBI Taxonomy" id="88036"/>
    <lineage>
        <taxon>Eukaryota</taxon>
        <taxon>Viridiplantae</taxon>
        <taxon>Streptophyta</taxon>
        <taxon>Embryophyta</taxon>
        <taxon>Tracheophyta</taxon>
        <taxon>Lycopodiopsida</taxon>
        <taxon>Selaginellales</taxon>
        <taxon>Selaginellaceae</taxon>
        <taxon>Selaginella</taxon>
    </lineage>
</organism>
<reference evidence="3 4" key="1">
    <citation type="journal article" date="2011" name="Science">
        <title>The Selaginella genome identifies genetic changes associated with the evolution of vascular plants.</title>
        <authorList>
            <person name="Banks J.A."/>
            <person name="Nishiyama T."/>
            <person name="Hasebe M."/>
            <person name="Bowman J.L."/>
            <person name="Gribskov M."/>
            <person name="dePamphilis C."/>
            <person name="Albert V.A."/>
            <person name="Aono N."/>
            <person name="Aoyama T."/>
            <person name="Ambrose B.A."/>
            <person name="Ashton N.W."/>
            <person name="Axtell M.J."/>
            <person name="Barker E."/>
            <person name="Barker M.S."/>
            <person name="Bennetzen J.L."/>
            <person name="Bonawitz N.D."/>
            <person name="Chapple C."/>
            <person name="Cheng C."/>
            <person name="Correa L.G."/>
            <person name="Dacre M."/>
            <person name="DeBarry J."/>
            <person name="Dreyer I."/>
            <person name="Elias M."/>
            <person name="Engstrom E.M."/>
            <person name="Estelle M."/>
            <person name="Feng L."/>
            <person name="Finet C."/>
            <person name="Floyd S.K."/>
            <person name="Frommer W.B."/>
            <person name="Fujita T."/>
            <person name="Gramzow L."/>
            <person name="Gutensohn M."/>
            <person name="Harholt J."/>
            <person name="Hattori M."/>
            <person name="Heyl A."/>
            <person name="Hirai T."/>
            <person name="Hiwatashi Y."/>
            <person name="Ishikawa M."/>
            <person name="Iwata M."/>
            <person name="Karol K.G."/>
            <person name="Koehler B."/>
            <person name="Kolukisaoglu U."/>
            <person name="Kubo M."/>
            <person name="Kurata T."/>
            <person name="Lalonde S."/>
            <person name="Li K."/>
            <person name="Li Y."/>
            <person name="Litt A."/>
            <person name="Lyons E."/>
            <person name="Manning G."/>
            <person name="Maruyama T."/>
            <person name="Michael T.P."/>
            <person name="Mikami K."/>
            <person name="Miyazaki S."/>
            <person name="Morinaga S."/>
            <person name="Murata T."/>
            <person name="Mueller-Roeber B."/>
            <person name="Nelson D.R."/>
            <person name="Obara M."/>
            <person name="Oguri Y."/>
            <person name="Olmstead R.G."/>
            <person name="Onodera N."/>
            <person name="Petersen B.L."/>
            <person name="Pils B."/>
            <person name="Prigge M."/>
            <person name="Rensing S.A."/>
            <person name="Riano-Pachon D.M."/>
            <person name="Roberts A.W."/>
            <person name="Sato Y."/>
            <person name="Scheller H.V."/>
            <person name="Schulz B."/>
            <person name="Schulz C."/>
            <person name="Shakirov E.V."/>
            <person name="Shibagaki N."/>
            <person name="Shinohara N."/>
            <person name="Shippen D.E."/>
            <person name="Soerensen I."/>
            <person name="Sotooka R."/>
            <person name="Sugimoto N."/>
            <person name="Sugita M."/>
            <person name="Sumikawa N."/>
            <person name="Tanurdzic M."/>
            <person name="Theissen G."/>
            <person name="Ulvskov P."/>
            <person name="Wakazuki S."/>
            <person name="Weng J.K."/>
            <person name="Willats W.W."/>
            <person name="Wipf D."/>
            <person name="Wolf P.G."/>
            <person name="Yang L."/>
            <person name="Zimmer A.D."/>
            <person name="Zhu Q."/>
            <person name="Mitros T."/>
            <person name="Hellsten U."/>
            <person name="Loque D."/>
            <person name="Otillar R."/>
            <person name="Salamov A."/>
            <person name="Schmutz J."/>
            <person name="Shapiro H."/>
            <person name="Lindquist E."/>
            <person name="Lucas S."/>
            <person name="Rokhsar D."/>
            <person name="Grigoriev I.V."/>
        </authorList>
    </citation>
    <scope>NUCLEOTIDE SEQUENCE [LARGE SCALE GENOMIC DNA]</scope>
</reference>
<protein>
    <recommendedName>
        <fullName evidence="5">Urease accessory protein D</fullName>
    </recommendedName>
</protein>
<dbReference type="GO" id="GO:0019627">
    <property type="term" value="P:urea metabolic process"/>
    <property type="evidence" value="ECO:0000318"/>
    <property type="project" value="GO_Central"/>
</dbReference>
<dbReference type="EMBL" id="GL377605">
    <property type="protein sequence ID" value="EFJ19641.1"/>
    <property type="molecule type" value="Genomic_DNA"/>
</dbReference>
<keyword evidence="4" id="KW-1185">Reference proteome</keyword>
<evidence type="ECO:0000313" key="3">
    <source>
        <dbReference type="EMBL" id="EFJ19641.1"/>
    </source>
</evidence>
<sequence>MREKWTGELTVEQCCNRAAATRAYARYPLKLVLPSKVACSGIDAVWVYLVTYGGGIVSGDSISCKVSVGDHCTLVLTTQSSTKIYKAVQGKFSEQVFKALVAKDALLVMMPDPVTCFAAAKYKQVQHFFLSLDANLVLVDWFTSGRRERGEVWAFESFRSTNNVYLDGNPVFLDTMNLEQDVSLPISSRLQDFHSVAMLVIYGPRLSSIRKRIEERVGSQCEEAVRKKKHRSSTHGRLLCSFSSFGPSDAGLVVRVAAVETELIYDFLKQELAELSDLIGAPPYYGK</sequence>
<dbReference type="HAMAP" id="MF_01384">
    <property type="entry name" value="UreD"/>
    <property type="match status" value="1"/>
</dbReference>
<evidence type="ECO:0000256" key="1">
    <source>
        <dbReference type="ARBA" id="ARBA00007177"/>
    </source>
</evidence>
<dbReference type="HOGENOM" id="CLU_021703_0_0_1"/>
<dbReference type="KEGG" id="smo:SELMODRAFT_177626"/>
<dbReference type="STRING" id="88036.D8S7N4"/>
<dbReference type="GO" id="GO:0016151">
    <property type="term" value="F:nickel cation binding"/>
    <property type="evidence" value="ECO:0007669"/>
    <property type="project" value="InterPro"/>
</dbReference>